<evidence type="ECO:0000256" key="4">
    <source>
        <dbReference type="PROSITE-ProRule" id="PRU00282"/>
    </source>
</evidence>
<dbReference type="Pfam" id="PF00153">
    <property type="entry name" value="Mito_carr"/>
    <property type="match status" value="2"/>
</dbReference>
<keyword evidence="7" id="KW-1185">Reference proteome</keyword>
<evidence type="ECO:0000313" key="7">
    <source>
        <dbReference type="Proteomes" id="UP001530293"/>
    </source>
</evidence>
<evidence type="ECO:0000256" key="2">
    <source>
        <dbReference type="ARBA" id="ARBA00022692"/>
    </source>
</evidence>
<dbReference type="EMBL" id="JALLBG020000312">
    <property type="protein sequence ID" value="KAL3756317.1"/>
    <property type="molecule type" value="Genomic_DNA"/>
</dbReference>
<dbReference type="PANTHER" id="PTHR47567">
    <property type="entry name" value="MITOCHONDRIAL SUBSTRATE/SOLUTE CARRIER"/>
    <property type="match status" value="1"/>
</dbReference>
<dbReference type="AlphaFoldDB" id="A0ABD3LY43"/>
<organism evidence="6 7">
    <name type="scientific">Discostella pseudostelligera</name>
    <dbReference type="NCBI Taxonomy" id="259834"/>
    <lineage>
        <taxon>Eukaryota</taxon>
        <taxon>Sar</taxon>
        <taxon>Stramenopiles</taxon>
        <taxon>Ochrophyta</taxon>
        <taxon>Bacillariophyta</taxon>
        <taxon>Coscinodiscophyceae</taxon>
        <taxon>Thalassiosirophycidae</taxon>
        <taxon>Stephanodiscales</taxon>
        <taxon>Stephanodiscaceae</taxon>
        <taxon>Discostella</taxon>
    </lineage>
</organism>
<evidence type="ECO:0000313" key="6">
    <source>
        <dbReference type="EMBL" id="KAL3756317.1"/>
    </source>
</evidence>
<evidence type="ECO:0000256" key="5">
    <source>
        <dbReference type="RuleBase" id="RU000488"/>
    </source>
</evidence>
<reference evidence="6 7" key="1">
    <citation type="submission" date="2024-10" db="EMBL/GenBank/DDBJ databases">
        <title>Updated reference genomes for cyclostephanoid diatoms.</title>
        <authorList>
            <person name="Roberts W.R."/>
            <person name="Alverson A.J."/>
        </authorList>
    </citation>
    <scope>NUCLEOTIDE SEQUENCE [LARGE SCALE GENOMIC DNA]</scope>
    <source>
        <strain evidence="6 7">AJA232-27</strain>
    </source>
</reference>
<dbReference type="InterPro" id="IPR023395">
    <property type="entry name" value="MCP_dom_sf"/>
</dbReference>
<evidence type="ECO:0000256" key="3">
    <source>
        <dbReference type="ARBA" id="ARBA00023136"/>
    </source>
</evidence>
<comment type="similarity">
    <text evidence="5">Belongs to the mitochondrial carrier (TC 2.A.29) family.</text>
</comment>
<name>A0ABD3LY43_9STRA</name>
<gene>
    <name evidence="6" type="ORF">ACHAWU_007268</name>
</gene>
<dbReference type="SUPFAM" id="SSF103506">
    <property type="entry name" value="Mitochondrial carrier"/>
    <property type="match status" value="1"/>
</dbReference>
<feature type="repeat" description="Solcar" evidence="4">
    <location>
        <begin position="187"/>
        <end position="268"/>
    </location>
</feature>
<dbReference type="PROSITE" id="PS50920">
    <property type="entry name" value="SOLCAR"/>
    <property type="match status" value="1"/>
</dbReference>
<evidence type="ECO:0000256" key="1">
    <source>
        <dbReference type="ARBA" id="ARBA00004141"/>
    </source>
</evidence>
<protein>
    <recommendedName>
        <fullName evidence="8">Mitochondrial carrier protein</fullName>
    </recommendedName>
</protein>
<comment type="caution">
    <text evidence="6">The sequence shown here is derived from an EMBL/GenBank/DDBJ whole genome shotgun (WGS) entry which is preliminary data.</text>
</comment>
<comment type="subcellular location">
    <subcellularLocation>
        <location evidence="1">Membrane</location>
        <topology evidence="1">Multi-pass membrane protein</topology>
    </subcellularLocation>
</comment>
<evidence type="ECO:0008006" key="8">
    <source>
        <dbReference type="Google" id="ProtNLM"/>
    </source>
</evidence>
<keyword evidence="3 4" id="KW-0472">Membrane</keyword>
<proteinExistence type="inferred from homology"/>
<sequence length="371" mass="39430">MPRRGEGEIIDDVGSISCSRRLFVVSLFGAASMLAFSEGVAADSTDYSWQEPIQFTSTSTIETSTTITALKNDAVATAATSSSTIDTRGIIEKAAKKALGGGKAGAAAAVVQVLSLMWLRTSMNYQYRFGGTLSSSLKTLYNEGGISRLYQGLPFALIQGPLTRFGDTAANTGMLALLESIPETSSLPLPIKTAVGSVSAGIWRIFLMPIDTSKTVLQVEGADGWNKLREKIMESGPSPLYQGAVASAAATAAGHFPWFLTFNFLNDKLPVISKEDDLLLFLVRSAALGLSASCVSDCVSNSLRVIKTTKQTASLGDNEKKEISYQEALAMVLETDGVSGLFGRGLQTRLLTNAIQGALFSVLWKYFLAAS</sequence>
<keyword evidence="2 4" id="KW-0812">Transmembrane</keyword>
<dbReference type="PANTHER" id="PTHR47567:SF1">
    <property type="entry name" value="NAD-DEPENDENT EPIMERASE_DEHYDRATASE DOMAIN-CONTAINING PROTEIN"/>
    <property type="match status" value="1"/>
</dbReference>
<accession>A0ABD3LY43</accession>
<dbReference type="Gene3D" id="1.50.40.10">
    <property type="entry name" value="Mitochondrial carrier domain"/>
    <property type="match status" value="1"/>
</dbReference>
<keyword evidence="5" id="KW-0813">Transport</keyword>
<dbReference type="InterPro" id="IPR018108">
    <property type="entry name" value="MCP_transmembrane"/>
</dbReference>
<dbReference type="GO" id="GO:0016020">
    <property type="term" value="C:membrane"/>
    <property type="evidence" value="ECO:0007669"/>
    <property type="project" value="UniProtKB-SubCell"/>
</dbReference>
<dbReference type="Proteomes" id="UP001530293">
    <property type="component" value="Unassembled WGS sequence"/>
</dbReference>